<keyword evidence="2" id="KW-1185">Reference proteome</keyword>
<organism evidence="1 2">
    <name type="scientific">Xenorhabdus griffiniae</name>
    <dbReference type="NCBI Taxonomy" id="351672"/>
    <lineage>
        <taxon>Bacteria</taxon>
        <taxon>Pseudomonadati</taxon>
        <taxon>Pseudomonadota</taxon>
        <taxon>Gammaproteobacteria</taxon>
        <taxon>Enterobacterales</taxon>
        <taxon>Morganellaceae</taxon>
        <taxon>Xenorhabdus</taxon>
    </lineage>
</organism>
<dbReference type="EMBL" id="CP133647">
    <property type="protein sequence ID" value="WNH04030.1"/>
    <property type="molecule type" value="Genomic_DNA"/>
</dbReference>
<name>A0ABY9XN38_9GAMM</name>
<accession>A0ABY9XN38</accession>
<reference evidence="1 2" key="1">
    <citation type="journal article" date="2023" name="Access Microbiol">
        <title>The genome of a steinernematid-associated Pseudomonas piscis bacterium encodes the biosynthesis of insect toxins.</title>
        <authorList>
            <person name="Awori R.M."/>
            <person name="Hendre P."/>
            <person name="Amugune N.O."/>
        </authorList>
    </citation>
    <scope>NUCLEOTIDE SEQUENCE [LARGE SCALE GENOMIC DNA]</scope>
    <source>
        <strain evidence="1 2">97</strain>
    </source>
</reference>
<sequence length="74" mass="8937">MLLVFSLKFSYPSIDRMYVRYRFKVLEEGELWKTYERLLNEGKLAEGEKGKTIKGPNWKEPEFSRTKKYNNLIE</sequence>
<gene>
    <name evidence="1" type="ORF">QL112_000455</name>
</gene>
<dbReference type="Proteomes" id="UP001300348">
    <property type="component" value="Chromosome"/>
</dbReference>
<proteinExistence type="predicted"/>
<protein>
    <submittedName>
        <fullName evidence="1">Immunity protein</fullName>
    </submittedName>
</protein>
<evidence type="ECO:0000313" key="1">
    <source>
        <dbReference type="EMBL" id="WNH04030.1"/>
    </source>
</evidence>
<evidence type="ECO:0000313" key="2">
    <source>
        <dbReference type="Proteomes" id="UP001300348"/>
    </source>
</evidence>